<keyword evidence="2" id="KW-0732">Signal</keyword>
<reference evidence="3 4" key="1">
    <citation type="submission" date="2023-07" db="EMBL/GenBank/DDBJ databases">
        <title>Sorghum-associated microbial communities from plants grown in Nebraska, USA.</title>
        <authorList>
            <person name="Schachtman D."/>
        </authorList>
    </citation>
    <scope>NUCLEOTIDE SEQUENCE [LARGE SCALE GENOMIC DNA]</scope>
    <source>
        <strain evidence="3 4">BE167</strain>
    </source>
</reference>
<protein>
    <recommendedName>
        <fullName evidence="5">DUF3558 domain-containing protein</fullName>
    </recommendedName>
</protein>
<feature type="region of interest" description="Disordered" evidence="1">
    <location>
        <begin position="28"/>
        <end position="59"/>
    </location>
</feature>
<proteinExistence type="predicted"/>
<keyword evidence="4" id="KW-1185">Reference proteome</keyword>
<evidence type="ECO:0000313" key="3">
    <source>
        <dbReference type="EMBL" id="MDR7084924.1"/>
    </source>
</evidence>
<feature type="signal peptide" evidence="2">
    <location>
        <begin position="1"/>
        <end position="27"/>
    </location>
</feature>
<dbReference type="RefSeq" id="WP_310062104.1">
    <property type="nucleotide sequence ID" value="NZ_JAVDVQ010000037.1"/>
</dbReference>
<organism evidence="3 4">
    <name type="scientific">Arthrobacter ginsengisoli</name>
    <dbReference type="NCBI Taxonomy" id="1356565"/>
    <lineage>
        <taxon>Bacteria</taxon>
        <taxon>Bacillati</taxon>
        <taxon>Actinomycetota</taxon>
        <taxon>Actinomycetes</taxon>
        <taxon>Micrococcales</taxon>
        <taxon>Micrococcaceae</taxon>
        <taxon>Arthrobacter</taxon>
    </lineage>
</organism>
<dbReference type="Proteomes" id="UP001252243">
    <property type="component" value="Unassembled WGS sequence"/>
</dbReference>
<feature type="compositionally biased region" description="Low complexity" evidence="1">
    <location>
        <begin position="28"/>
        <end position="49"/>
    </location>
</feature>
<evidence type="ECO:0000256" key="2">
    <source>
        <dbReference type="SAM" id="SignalP"/>
    </source>
</evidence>
<evidence type="ECO:0000256" key="1">
    <source>
        <dbReference type="SAM" id="MobiDB-lite"/>
    </source>
</evidence>
<evidence type="ECO:0008006" key="5">
    <source>
        <dbReference type="Google" id="ProtNLM"/>
    </source>
</evidence>
<name>A0ABU1UIB8_9MICC</name>
<evidence type="ECO:0000313" key="4">
    <source>
        <dbReference type="Proteomes" id="UP001252243"/>
    </source>
</evidence>
<dbReference type="PROSITE" id="PS51257">
    <property type="entry name" value="PROKAR_LIPOPROTEIN"/>
    <property type="match status" value="1"/>
</dbReference>
<accession>A0ABU1UIB8</accession>
<gene>
    <name evidence="3" type="ORF">J2X01_004243</name>
</gene>
<feature type="chain" id="PRO_5045724628" description="DUF3558 domain-containing protein" evidence="2">
    <location>
        <begin position="28"/>
        <end position="212"/>
    </location>
</feature>
<comment type="caution">
    <text evidence="3">The sequence shown here is derived from an EMBL/GenBank/DDBJ whole genome shotgun (WGS) entry which is preliminary data.</text>
</comment>
<sequence>MMFSTKKMGLAGLGLILAVGLSGCSGSSPSPSAGASTSTGPAATATPSSSVPPIARDGSSLIPTTEVGACSILSMEQIRAVLGDAARGIQSGEVAGTVSPSGVRHENCIYPLDTSGTTTHAVVLELVTYPDEASRANIDPWEAMMSPTEVTGLWGEARYATNRLSESTEHVLAVARGTQIWRFVVSQPQEVSTWEAPEGLAVLRKLAETARI</sequence>
<dbReference type="EMBL" id="JAVDVQ010000037">
    <property type="protein sequence ID" value="MDR7084924.1"/>
    <property type="molecule type" value="Genomic_DNA"/>
</dbReference>